<dbReference type="GO" id="GO:0071949">
    <property type="term" value="F:FAD binding"/>
    <property type="evidence" value="ECO:0007669"/>
    <property type="project" value="InterPro"/>
</dbReference>
<dbReference type="EMBL" id="LR589177">
    <property type="protein sequence ID" value="VTP03876.1"/>
    <property type="molecule type" value="Genomic_DNA"/>
</dbReference>
<dbReference type="InterPro" id="IPR036188">
    <property type="entry name" value="FAD/NAD-bd_sf"/>
</dbReference>
<feature type="region of interest" description="Disordered" evidence="2">
    <location>
        <begin position="526"/>
        <end position="545"/>
    </location>
</feature>
<protein>
    <submittedName>
        <fullName evidence="4">3-(3-hydroxy-phenyl)propionate/3-hydroxycinnamic acid hydroxylase</fullName>
    </submittedName>
</protein>
<dbReference type="InterPro" id="IPR002938">
    <property type="entry name" value="FAD-bd"/>
</dbReference>
<dbReference type="GO" id="GO:0008688">
    <property type="term" value="F:3-(3-hydroxyphenyl)propionate hydroxylase activity"/>
    <property type="evidence" value="ECO:0007669"/>
    <property type="project" value="TreeGrafter"/>
</dbReference>
<evidence type="ECO:0000256" key="1">
    <source>
        <dbReference type="ARBA" id="ARBA00023002"/>
    </source>
</evidence>
<sequence>MSGSESDVSPSAPTPVAGPAPPVVVVGAGPAGITAATLLTQYGISCLVLERHPNVYPQPRAVHCDDEVCRILARVGVYEEFAAISRPCVGVRLVDPKMRVLDEDPAPQDSPHGFPKANMFDQPELEVLLRANLAKQQPGAVLRGDAEVTGITQSDDGGVRVTFTDRVSGAEHSVETTYVLGCDGANSMVRSAMGAVMTDLHFEQRWLVIDVDTDAELHQWEGLHQLCSSVRAGSYIRVGDTRYRWEFQLLDGETADDYRSITAILPLISPWLADTPVERLRLVRVAEYTFRARVADHWRARSLFLLGDAAHTTPPFIGQGMCAGLRDAMNLTWKLAGVLSKSLPDSVLDTYQQERESHVRTTIRAAIGLGLAMTAGGQLGDLCRRLIFPRVLHLPAVRRIATAGVDPALHSSALVIKSRGRRELAGKLCPNPVLPQGGRLDNMIANRFALITSSVLGEQQQNELERRGAVVVSAVPGSQLASWLEQGAATAAIIRPDGTVMQAGRNIQAICDAVPQFAGIHIPTRLPMPTTQAGEPDGTPRLAQS</sequence>
<dbReference type="Pfam" id="PF01494">
    <property type="entry name" value="FAD_binding_3"/>
    <property type="match status" value="1"/>
</dbReference>
<dbReference type="Gene3D" id="3.50.50.60">
    <property type="entry name" value="FAD/NAD(P)-binding domain"/>
    <property type="match status" value="1"/>
</dbReference>
<dbReference type="SUPFAM" id="SSF51905">
    <property type="entry name" value="FAD/NAD(P)-binding domain"/>
    <property type="match status" value="1"/>
</dbReference>
<dbReference type="GO" id="GO:0019622">
    <property type="term" value="P:3-(3-hydroxy)phenylpropionate catabolic process"/>
    <property type="evidence" value="ECO:0007669"/>
    <property type="project" value="TreeGrafter"/>
</dbReference>
<evidence type="ECO:0000256" key="2">
    <source>
        <dbReference type="SAM" id="MobiDB-lite"/>
    </source>
</evidence>
<dbReference type="PRINTS" id="PR00420">
    <property type="entry name" value="RNGMNOXGNASE"/>
</dbReference>
<dbReference type="PANTHER" id="PTHR43476:SF3">
    <property type="entry name" value="FAD-BINDING MONOOXYGENASE"/>
    <property type="match status" value="1"/>
</dbReference>
<dbReference type="InterPro" id="IPR050631">
    <property type="entry name" value="PheA/TfdB_FAD_monoxygenase"/>
</dbReference>
<dbReference type="OrthoDB" id="8670884at2"/>
<gene>
    <name evidence="4" type="primary">mhpA_4</name>
    <name evidence="4" type="ORF">BIN_B_05299</name>
</gene>
<reference evidence="4" key="1">
    <citation type="submission" date="2019-05" db="EMBL/GenBank/DDBJ databases">
        <authorList>
            <person name="Naeem R."/>
            <person name="Antony C."/>
            <person name="Guan Q."/>
        </authorList>
    </citation>
    <scope>NUCLEOTIDE SEQUENCE</scope>
    <source>
        <strain evidence="4">2</strain>
    </source>
</reference>
<proteinExistence type="predicted"/>
<dbReference type="GeneID" id="93497722"/>
<keyword evidence="1" id="KW-0560">Oxidoreductase</keyword>
<name>A0A653F4C9_9MYCO</name>
<organism evidence="4">
    <name type="scientific">Mycobacterium riyadhense</name>
    <dbReference type="NCBI Taxonomy" id="486698"/>
    <lineage>
        <taxon>Bacteria</taxon>
        <taxon>Bacillati</taxon>
        <taxon>Actinomycetota</taxon>
        <taxon>Actinomycetes</taxon>
        <taxon>Mycobacteriales</taxon>
        <taxon>Mycobacteriaceae</taxon>
        <taxon>Mycobacterium</taxon>
    </lineage>
</organism>
<evidence type="ECO:0000259" key="3">
    <source>
        <dbReference type="Pfam" id="PF01494"/>
    </source>
</evidence>
<accession>A0A653F4C9</accession>
<dbReference type="PANTHER" id="PTHR43476">
    <property type="entry name" value="3-(3-HYDROXY-PHENYL)PROPIONATE/3-HYDROXYCINNAMIC ACID HYDROXYLASE"/>
    <property type="match status" value="1"/>
</dbReference>
<evidence type="ECO:0000313" key="4">
    <source>
        <dbReference type="EMBL" id="VTP03876.1"/>
    </source>
</evidence>
<dbReference type="NCBIfam" id="NF004829">
    <property type="entry name" value="PRK06183.1-3"/>
    <property type="match status" value="1"/>
</dbReference>
<dbReference type="RefSeq" id="WP_085250288.1">
    <property type="nucleotide sequence ID" value="NZ_CAJMWJ010000004.1"/>
</dbReference>
<dbReference type="AlphaFoldDB" id="A0A653F4C9"/>
<dbReference type="Gene3D" id="3.30.9.10">
    <property type="entry name" value="D-Amino Acid Oxidase, subunit A, domain 2"/>
    <property type="match status" value="1"/>
</dbReference>
<feature type="domain" description="FAD-binding" evidence="3">
    <location>
        <begin position="22"/>
        <end position="365"/>
    </location>
</feature>